<dbReference type="AlphaFoldDB" id="A0A7K9XUV4"/>
<evidence type="ECO:0000313" key="5">
    <source>
        <dbReference type="Proteomes" id="UP000587472"/>
    </source>
</evidence>
<organism evidence="4 5">
    <name type="scientific">Psophia crepitans</name>
    <name type="common">common trumpeter</name>
    <dbReference type="NCBI Taxonomy" id="54359"/>
    <lineage>
        <taxon>Eukaryota</taxon>
        <taxon>Metazoa</taxon>
        <taxon>Chordata</taxon>
        <taxon>Craniata</taxon>
        <taxon>Vertebrata</taxon>
        <taxon>Euteleostomi</taxon>
        <taxon>Archelosauria</taxon>
        <taxon>Archosauria</taxon>
        <taxon>Dinosauria</taxon>
        <taxon>Saurischia</taxon>
        <taxon>Theropoda</taxon>
        <taxon>Coelurosauria</taxon>
        <taxon>Aves</taxon>
        <taxon>Neognathae</taxon>
        <taxon>Neoaves</taxon>
        <taxon>Gruiformes</taxon>
        <taxon>Psophiidae</taxon>
        <taxon>Psophia</taxon>
    </lineage>
</organism>
<keyword evidence="1" id="KW-0732">Signal</keyword>
<dbReference type="Proteomes" id="UP000587472">
    <property type="component" value="Unassembled WGS sequence"/>
</dbReference>
<gene>
    <name evidence="4" type="primary">Dmbt1_15</name>
    <name evidence="4" type="ORF">PSOCRE_R10409</name>
</gene>
<keyword evidence="5" id="KW-1185">Reference proteome</keyword>
<dbReference type="Pfam" id="PF00100">
    <property type="entry name" value="Zona_pellucida"/>
    <property type="match status" value="1"/>
</dbReference>
<evidence type="ECO:0000256" key="2">
    <source>
        <dbReference type="ARBA" id="ARBA00023157"/>
    </source>
</evidence>
<protein>
    <submittedName>
        <fullName evidence="4">DMBT1 protein</fullName>
    </submittedName>
</protein>
<dbReference type="FunFam" id="2.60.40.4100:FF:000005">
    <property type="entry name" value="Deleted in malignant brain tumors 1"/>
    <property type="match status" value="1"/>
</dbReference>
<dbReference type="InterPro" id="IPR055355">
    <property type="entry name" value="ZP-C"/>
</dbReference>
<keyword evidence="2" id="KW-1015">Disulfide bond</keyword>
<accession>A0A7K9XUV4</accession>
<feature type="non-terminal residue" evidence="4">
    <location>
        <position position="116"/>
    </location>
</feature>
<dbReference type="PANTHER" id="PTHR14002">
    <property type="entry name" value="ENDOGLIN/TGF-BETA RECEPTOR TYPE III"/>
    <property type="match status" value="1"/>
</dbReference>
<dbReference type="EMBL" id="VWZZ01006796">
    <property type="protein sequence ID" value="NXJ00331.1"/>
    <property type="molecule type" value="Genomic_DNA"/>
</dbReference>
<dbReference type="Gene3D" id="2.60.40.4100">
    <property type="entry name" value="Zona pellucida, ZP-C domain"/>
    <property type="match status" value="1"/>
</dbReference>
<dbReference type="PANTHER" id="PTHR14002:SF38">
    <property type="entry name" value="CUB AND ZONA PELLUCIDA-LIKE DOMAIN-CONTAINING PROTEIN 1"/>
    <property type="match status" value="1"/>
</dbReference>
<reference evidence="4 5" key="1">
    <citation type="submission" date="2019-09" db="EMBL/GenBank/DDBJ databases">
        <title>Bird 10,000 Genomes (B10K) Project - Family phase.</title>
        <authorList>
            <person name="Zhang G."/>
        </authorList>
    </citation>
    <scope>NUCLEOTIDE SEQUENCE [LARGE SCALE GENOMIC DNA]</scope>
    <source>
        <strain evidence="4">B10K-DU-001-60</strain>
        <tissue evidence="4">Muscle</tissue>
    </source>
</reference>
<feature type="domain" description="ZP" evidence="3">
    <location>
        <begin position="1"/>
        <end position="109"/>
    </location>
</feature>
<comment type="caution">
    <text evidence="4">The sequence shown here is derived from an EMBL/GenBank/DDBJ whole genome shotgun (WGS) entry which is preliminary data.</text>
</comment>
<evidence type="ECO:0000313" key="4">
    <source>
        <dbReference type="EMBL" id="NXJ00331.1"/>
    </source>
</evidence>
<dbReference type="PROSITE" id="PS51034">
    <property type="entry name" value="ZP_2"/>
    <property type="match status" value="1"/>
</dbReference>
<dbReference type="InterPro" id="IPR001507">
    <property type="entry name" value="ZP_dom"/>
</dbReference>
<feature type="non-terminal residue" evidence="4">
    <location>
        <position position="1"/>
    </location>
</feature>
<evidence type="ECO:0000259" key="3">
    <source>
        <dbReference type="PROSITE" id="PS51034"/>
    </source>
</evidence>
<dbReference type="InterPro" id="IPR042235">
    <property type="entry name" value="ZP-C_dom"/>
</dbReference>
<sequence length="116" mass="13320">PYYIDLNQNLYLQAYLRNSDPSLVVFVKTCRASPDPHDFSTLTYSIIDNGCARDSSYATYSSPDSHMARFKFNAFEFISRHPLVYLQCELLVCRVGDYSSRCYQGCISRSKRDTSS</sequence>
<name>A0A7K9XUV4_9GRUI</name>
<evidence type="ECO:0000256" key="1">
    <source>
        <dbReference type="ARBA" id="ARBA00022729"/>
    </source>
</evidence>
<proteinExistence type="predicted"/>